<protein>
    <submittedName>
        <fullName evidence="4">DUF1624 domain-containing protein</fullName>
    </submittedName>
</protein>
<evidence type="ECO:0000256" key="1">
    <source>
        <dbReference type="SAM" id="Phobius"/>
    </source>
</evidence>
<evidence type="ECO:0000313" key="5">
    <source>
        <dbReference type="Proteomes" id="UP000280935"/>
    </source>
</evidence>
<dbReference type="RefSeq" id="WP_125228744.1">
    <property type="nucleotide sequence ID" value="NZ_RQYT01000036.1"/>
</dbReference>
<feature type="domain" description="Heparan-alpha-glucosaminide N-acetyltransferase catalytic" evidence="3">
    <location>
        <begin position="33"/>
        <end position="221"/>
    </location>
</feature>
<organism evidence="4 5">
    <name type="scientific">Arachnia propionica</name>
    <dbReference type="NCBI Taxonomy" id="1750"/>
    <lineage>
        <taxon>Bacteria</taxon>
        <taxon>Bacillati</taxon>
        <taxon>Actinomycetota</taxon>
        <taxon>Actinomycetes</taxon>
        <taxon>Propionibacteriales</taxon>
        <taxon>Propionibacteriaceae</taxon>
        <taxon>Arachnia</taxon>
    </lineage>
</organism>
<feature type="transmembrane region" description="Helical" evidence="1">
    <location>
        <begin position="373"/>
        <end position="391"/>
    </location>
</feature>
<dbReference type="OrthoDB" id="4966979at2"/>
<accession>A0A3P1WRS1</accession>
<dbReference type="InterPro" id="IPR007349">
    <property type="entry name" value="DUF418"/>
</dbReference>
<evidence type="ECO:0000259" key="2">
    <source>
        <dbReference type="Pfam" id="PF04235"/>
    </source>
</evidence>
<dbReference type="Pfam" id="PF07786">
    <property type="entry name" value="HGSNAT_cat"/>
    <property type="match status" value="1"/>
</dbReference>
<keyword evidence="1" id="KW-0812">Transmembrane</keyword>
<feature type="transmembrane region" description="Helical" evidence="1">
    <location>
        <begin position="227"/>
        <end position="245"/>
    </location>
</feature>
<keyword evidence="1" id="KW-0472">Membrane</keyword>
<feature type="transmembrane region" description="Helical" evidence="1">
    <location>
        <begin position="398"/>
        <end position="419"/>
    </location>
</feature>
<keyword evidence="1" id="KW-1133">Transmembrane helix</keyword>
<gene>
    <name evidence="4" type="ORF">EII35_12190</name>
</gene>
<dbReference type="Pfam" id="PF04235">
    <property type="entry name" value="DUF418"/>
    <property type="match status" value="1"/>
</dbReference>
<evidence type="ECO:0000259" key="3">
    <source>
        <dbReference type="Pfam" id="PF07786"/>
    </source>
</evidence>
<sequence>MSDTAVDPTPTVTLRPARPWWPRLRDARRPLPRVLGVDAARGLAVVGMIVAHSVTDRAFGEDPAGLLGFSHGRSSILFATVAGVALAIMSGGSRPPEGEELLRVRLRLLGRAIALMGFAAILSLIPTPISVILASYAFWFVLALPALTWRPRTLLIVAACHALFGQLLTVMTSTWFVEWGRPYANGTSFVPEMLASSVFPAFVWMSFVLAGMALGRYGLDNIASLRVFLATGLVMFIAFAAPFLIEARSLAPLFGQGEKGFPTPSVSSNVLPSDFPTDPLCLTEDNTQLVPCTQEESEQQLKTMTPEQWEALDTLINQKLGIDPSEGSGSWDPGSMPGGSGSSDGKIIDLSQPINWKAVLWTLTPHSGSPFEVLSSGGLALATIAGLVLLGRVRWSRFVLFPLIGIGSMALTAYMAHVLVIQSLRDHVLDLHLALGLSLGLIILCALWKQVFTSGPLEQMTGALADRLAGHPKR</sequence>
<feature type="transmembrane region" description="Helical" evidence="1">
    <location>
        <begin position="431"/>
        <end position="448"/>
    </location>
</feature>
<feature type="transmembrane region" description="Helical" evidence="1">
    <location>
        <begin position="131"/>
        <end position="147"/>
    </location>
</feature>
<dbReference type="AlphaFoldDB" id="A0A3P1WRS1"/>
<evidence type="ECO:0000313" key="4">
    <source>
        <dbReference type="EMBL" id="RRD48548.1"/>
    </source>
</evidence>
<dbReference type="InterPro" id="IPR012429">
    <property type="entry name" value="HGSNAT_cat"/>
</dbReference>
<reference evidence="4 5" key="1">
    <citation type="submission" date="2018-11" db="EMBL/GenBank/DDBJ databases">
        <title>Genomes From Bacteria Associated with the Canine Oral Cavity: a Test Case for Automated Genome-Based Taxonomic Assignment.</title>
        <authorList>
            <person name="Coil D.A."/>
            <person name="Jospin G."/>
            <person name="Darling A.E."/>
            <person name="Wallis C."/>
            <person name="Davis I.J."/>
            <person name="Harris S."/>
            <person name="Eisen J.A."/>
            <person name="Holcombe L.J."/>
            <person name="O'Flynn C."/>
        </authorList>
    </citation>
    <scope>NUCLEOTIDE SEQUENCE [LARGE SCALE GENOMIC DNA]</scope>
    <source>
        <strain evidence="4 5">OH2822_COT-296</strain>
    </source>
</reference>
<name>A0A3P1WRS1_9ACTN</name>
<dbReference type="Proteomes" id="UP000280935">
    <property type="component" value="Unassembled WGS sequence"/>
</dbReference>
<feature type="transmembrane region" description="Helical" evidence="1">
    <location>
        <begin position="197"/>
        <end position="215"/>
    </location>
</feature>
<dbReference type="EMBL" id="RQYT01000036">
    <property type="protein sequence ID" value="RRD48548.1"/>
    <property type="molecule type" value="Genomic_DNA"/>
</dbReference>
<comment type="caution">
    <text evidence="4">The sequence shown here is derived from an EMBL/GenBank/DDBJ whole genome shotgun (WGS) entry which is preliminary data.</text>
</comment>
<proteinExistence type="predicted"/>
<feature type="domain" description="DUF418" evidence="2">
    <location>
        <begin position="369"/>
        <end position="461"/>
    </location>
</feature>
<feature type="transmembrane region" description="Helical" evidence="1">
    <location>
        <begin position="154"/>
        <end position="177"/>
    </location>
</feature>